<keyword evidence="3" id="KW-1185">Reference proteome</keyword>
<reference evidence="2 3" key="1">
    <citation type="submission" date="2019-05" db="EMBL/GenBank/DDBJ databases">
        <title>Another draft genome of Portunus trituberculatus and its Hox gene families provides insights of decapod evolution.</title>
        <authorList>
            <person name="Jeong J.-H."/>
            <person name="Song I."/>
            <person name="Kim S."/>
            <person name="Choi T."/>
            <person name="Kim D."/>
            <person name="Ryu S."/>
            <person name="Kim W."/>
        </authorList>
    </citation>
    <scope>NUCLEOTIDE SEQUENCE [LARGE SCALE GENOMIC DNA]</scope>
    <source>
        <tissue evidence="2">Muscle</tissue>
    </source>
</reference>
<evidence type="ECO:0000313" key="2">
    <source>
        <dbReference type="EMBL" id="MPC43709.1"/>
    </source>
</evidence>
<name>A0A5B7FER6_PORTR</name>
<evidence type="ECO:0000256" key="1">
    <source>
        <dbReference type="SAM" id="MobiDB-lite"/>
    </source>
</evidence>
<feature type="region of interest" description="Disordered" evidence="1">
    <location>
        <begin position="1"/>
        <end position="97"/>
    </location>
</feature>
<organism evidence="2 3">
    <name type="scientific">Portunus trituberculatus</name>
    <name type="common">Swimming crab</name>
    <name type="synonym">Neptunus trituberculatus</name>
    <dbReference type="NCBI Taxonomy" id="210409"/>
    <lineage>
        <taxon>Eukaryota</taxon>
        <taxon>Metazoa</taxon>
        <taxon>Ecdysozoa</taxon>
        <taxon>Arthropoda</taxon>
        <taxon>Crustacea</taxon>
        <taxon>Multicrustacea</taxon>
        <taxon>Malacostraca</taxon>
        <taxon>Eumalacostraca</taxon>
        <taxon>Eucarida</taxon>
        <taxon>Decapoda</taxon>
        <taxon>Pleocyemata</taxon>
        <taxon>Brachyura</taxon>
        <taxon>Eubrachyura</taxon>
        <taxon>Portunoidea</taxon>
        <taxon>Portunidae</taxon>
        <taxon>Portuninae</taxon>
        <taxon>Portunus</taxon>
    </lineage>
</organism>
<dbReference type="EMBL" id="VSRR010005954">
    <property type="protein sequence ID" value="MPC43709.1"/>
    <property type="molecule type" value="Genomic_DNA"/>
</dbReference>
<comment type="caution">
    <text evidence="2">The sequence shown here is derived from an EMBL/GenBank/DDBJ whole genome shotgun (WGS) entry which is preliminary data.</text>
</comment>
<accession>A0A5B7FER6</accession>
<gene>
    <name evidence="2" type="ORF">E2C01_037361</name>
</gene>
<dbReference type="AlphaFoldDB" id="A0A5B7FER6"/>
<feature type="compositionally biased region" description="Polar residues" evidence="1">
    <location>
        <begin position="1"/>
        <end position="11"/>
    </location>
</feature>
<sequence length="138" mass="14881">MIVNFVRTSRSFPGRAGEASEPAERSTGLASLSPASRTSPSAPQPPHVGGVEAEEQQRRHHSLIPITDKSTNRRRRTTTKGRPLLTDSPSPDGCGCVARPTCPYSSKSAHSEISGHSFSHFNTNSFFGPNFHDSLPNV</sequence>
<feature type="compositionally biased region" description="Polar residues" evidence="1">
    <location>
        <begin position="28"/>
        <end position="41"/>
    </location>
</feature>
<protein>
    <submittedName>
        <fullName evidence="2">Uncharacterized protein</fullName>
    </submittedName>
</protein>
<proteinExistence type="predicted"/>
<dbReference type="Proteomes" id="UP000324222">
    <property type="component" value="Unassembled WGS sequence"/>
</dbReference>
<evidence type="ECO:0000313" key="3">
    <source>
        <dbReference type="Proteomes" id="UP000324222"/>
    </source>
</evidence>